<name>A0ACC2LEM2_PERAE</name>
<organism evidence="1 2">
    <name type="scientific">Persea americana</name>
    <name type="common">Avocado</name>
    <dbReference type="NCBI Taxonomy" id="3435"/>
    <lineage>
        <taxon>Eukaryota</taxon>
        <taxon>Viridiplantae</taxon>
        <taxon>Streptophyta</taxon>
        <taxon>Embryophyta</taxon>
        <taxon>Tracheophyta</taxon>
        <taxon>Spermatophyta</taxon>
        <taxon>Magnoliopsida</taxon>
        <taxon>Magnoliidae</taxon>
        <taxon>Laurales</taxon>
        <taxon>Lauraceae</taxon>
        <taxon>Persea</taxon>
    </lineage>
</organism>
<gene>
    <name evidence="1" type="ORF">MRB53_025215</name>
</gene>
<accession>A0ACC2LEM2</accession>
<evidence type="ECO:0000313" key="1">
    <source>
        <dbReference type="EMBL" id="KAJ8631879.1"/>
    </source>
</evidence>
<dbReference type="Proteomes" id="UP001234297">
    <property type="component" value="Chromosome 8"/>
</dbReference>
<sequence>MGIGAQRARPPNIRASKSATTKGGRRRCISSPFSELKEQLGESTICRDLLDLKEVSASTTAALVPAAFAVSESDQKVFSREDDESISPQRKESHIRALVYHLNQLENDKTPSTLMFSAPSGPPNEVTFQEQPHHPAHTSACPQT</sequence>
<evidence type="ECO:0000313" key="2">
    <source>
        <dbReference type="Proteomes" id="UP001234297"/>
    </source>
</evidence>
<dbReference type="EMBL" id="CM056816">
    <property type="protein sequence ID" value="KAJ8631879.1"/>
    <property type="molecule type" value="Genomic_DNA"/>
</dbReference>
<proteinExistence type="predicted"/>
<protein>
    <submittedName>
        <fullName evidence="1">Uncharacterized protein</fullName>
    </submittedName>
</protein>
<keyword evidence="2" id="KW-1185">Reference proteome</keyword>
<comment type="caution">
    <text evidence="1">The sequence shown here is derived from an EMBL/GenBank/DDBJ whole genome shotgun (WGS) entry which is preliminary data.</text>
</comment>
<reference evidence="1 2" key="1">
    <citation type="journal article" date="2022" name="Hortic Res">
        <title>A haplotype resolved chromosomal level avocado genome allows analysis of novel avocado genes.</title>
        <authorList>
            <person name="Nath O."/>
            <person name="Fletcher S.J."/>
            <person name="Hayward A."/>
            <person name="Shaw L.M."/>
            <person name="Masouleh A.K."/>
            <person name="Furtado A."/>
            <person name="Henry R.J."/>
            <person name="Mitter N."/>
        </authorList>
    </citation>
    <scope>NUCLEOTIDE SEQUENCE [LARGE SCALE GENOMIC DNA]</scope>
    <source>
        <strain evidence="2">cv. Hass</strain>
    </source>
</reference>